<comment type="function">
    <text evidence="9 10">Fluoride-specific ion channel. Important for reducing fluoride concentration in the cell, thus reducing its toxicity.</text>
</comment>
<comment type="similarity">
    <text evidence="7 10">Belongs to the fluoride channel Fluc/FEX (TC 1.A.43) family.</text>
</comment>
<dbReference type="Proteomes" id="UP001142291">
    <property type="component" value="Unassembled WGS sequence"/>
</dbReference>
<keyword evidence="10" id="KW-0479">Metal-binding</keyword>
<dbReference type="GO" id="GO:0062054">
    <property type="term" value="F:fluoride channel activity"/>
    <property type="evidence" value="ECO:0007669"/>
    <property type="project" value="UniProtKB-UniRule"/>
</dbReference>
<feature type="binding site" evidence="10">
    <location>
        <position position="84"/>
    </location>
    <ligand>
        <name>Na(+)</name>
        <dbReference type="ChEBI" id="CHEBI:29101"/>
        <note>structural</note>
    </ligand>
</feature>
<keyword evidence="10" id="KW-0915">Sodium</keyword>
<feature type="transmembrane region" description="Helical" evidence="10">
    <location>
        <begin position="43"/>
        <end position="64"/>
    </location>
</feature>
<evidence type="ECO:0000256" key="4">
    <source>
        <dbReference type="ARBA" id="ARBA00022989"/>
    </source>
</evidence>
<name>A0A9W6HL95_9MICO</name>
<accession>A0A9W6HL95</accession>
<evidence type="ECO:0000256" key="3">
    <source>
        <dbReference type="ARBA" id="ARBA00022692"/>
    </source>
</evidence>
<comment type="subcellular location">
    <subcellularLocation>
        <location evidence="1 10">Cell membrane</location>
        <topology evidence="1 10">Multi-pass membrane protein</topology>
    </subcellularLocation>
</comment>
<organism evidence="11 12">
    <name type="scientific">Microbacterium dextranolyticum</name>
    <dbReference type="NCBI Taxonomy" id="36806"/>
    <lineage>
        <taxon>Bacteria</taxon>
        <taxon>Bacillati</taxon>
        <taxon>Actinomycetota</taxon>
        <taxon>Actinomycetes</taxon>
        <taxon>Micrococcales</taxon>
        <taxon>Microbacteriaceae</taxon>
        <taxon>Microbacterium</taxon>
    </lineage>
</organism>
<evidence type="ECO:0000256" key="5">
    <source>
        <dbReference type="ARBA" id="ARBA00023136"/>
    </source>
</evidence>
<keyword evidence="10" id="KW-0813">Transport</keyword>
<reference evidence="11" key="1">
    <citation type="journal article" date="2014" name="Int. J. Syst. Evol. Microbiol.">
        <title>Complete genome sequence of Corynebacterium casei LMG S-19264T (=DSM 44701T), isolated from a smear-ripened cheese.</title>
        <authorList>
            <consortium name="US DOE Joint Genome Institute (JGI-PGF)"/>
            <person name="Walter F."/>
            <person name="Albersmeier A."/>
            <person name="Kalinowski J."/>
            <person name="Ruckert C."/>
        </authorList>
    </citation>
    <scope>NUCLEOTIDE SEQUENCE</scope>
    <source>
        <strain evidence="11">VKM Ac-1940</strain>
    </source>
</reference>
<dbReference type="HAMAP" id="MF_00454">
    <property type="entry name" value="FluC"/>
    <property type="match status" value="1"/>
</dbReference>
<comment type="activity regulation">
    <text evidence="10">Na(+) is not transported, but it plays an essential structural role and its presence is essential for fluoride channel function.</text>
</comment>
<feature type="binding site" evidence="10">
    <location>
        <position position="87"/>
    </location>
    <ligand>
        <name>Na(+)</name>
        <dbReference type="ChEBI" id="CHEBI:29101"/>
        <note>structural</note>
    </ligand>
</feature>
<keyword evidence="6 10" id="KW-0407">Ion channel</keyword>
<dbReference type="RefSeq" id="WP_204964821.1">
    <property type="nucleotide sequence ID" value="NZ_BAAAUR010000011.1"/>
</dbReference>
<keyword evidence="5 10" id="KW-0472">Membrane</keyword>
<comment type="caution">
    <text evidence="11">The sequence shown here is derived from an EMBL/GenBank/DDBJ whole genome shotgun (WGS) entry which is preliminary data.</text>
</comment>
<keyword evidence="2 10" id="KW-1003">Cell membrane</keyword>
<dbReference type="Pfam" id="PF02537">
    <property type="entry name" value="CRCB"/>
    <property type="match status" value="1"/>
</dbReference>
<sequence length="152" mass="15094">MVRHPWFSPLALGLVVLGGVLGVAARAIIVVPLTVPGDGVHPLVVPAVTLAINLAGSFLLGGVVGWAGERRPHLRLFLGTGVVGGFTTYSAFAVQASTVSAAVPIVGVALIAVSLFGGMVAAALGLDLGLRLTARNADGSADPDALAPGDAE</sequence>
<feature type="transmembrane region" description="Helical" evidence="10">
    <location>
        <begin position="76"/>
        <end position="96"/>
    </location>
</feature>
<evidence type="ECO:0000313" key="11">
    <source>
        <dbReference type="EMBL" id="GLJ95345.1"/>
    </source>
</evidence>
<keyword evidence="12" id="KW-1185">Reference proteome</keyword>
<evidence type="ECO:0000313" key="12">
    <source>
        <dbReference type="Proteomes" id="UP001142291"/>
    </source>
</evidence>
<feature type="transmembrane region" description="Helical" evidence="10">
    <location>
        <begin position="102"/>
        <end position="126"/>
    </location>
</feature>
<evidence type="ECO:0000256" key="10">
    <source>
        <dbReference type="HAMAP-Rule" id="MF_00454"/>
    </source>
</evidence>
<dbReference type="GO" id="GO:0005886">
    <property type="term" value="C:plasma membrane"/>
    <property type="evidence" value="ECO:0007669"/>
    <property type="project" value="UniProtKB-SubCell"/>
</dbReference>
<proteinExistence type="inferred from homology"/>
<dbReference type="EMBL" id="BSER01000008">
    <property type="protein sequence ID" value="GLJ95345.1"/>
    <property type="molecule type" value="Genomic_DNA"/>
</dbReference>
<evidence type="ECO:0000256" key="6">
    <source>
        <dbReference type="ARBA" id="ARBA00023303"/>
    </source>
</evidence>
<reference evidence="11" key="2">
    <citation type="submission" date="2023-01" db="EMBL/GenBank/DDBJ databases">
        <authorList>
            <person name="Sun Q."/>
            <person name="Evtushenko L."/>
        </authorList>
    </citation>
    <scope>NUCLEOTIDE SEQUENCE</scope>
    <source>
        <strain evidence="11">VKM Ac-1940</strain>
    </source>
</reference>
<evidence type="ECO:0000256" key="8">
    <source>
        <dbReference type="ARBA" id="ARBA00035585"/>
    </source>
</evidence>
<gene>
    <name evidence="10" type="primary">fluC</name>
    <name evidence="10" type="synonym">crcB</name>
    <name evidence="11" type="ORF">GCM10017591_14070</name>
</gene>
<evidence type="ECO:0000256" key="9">
    <source>
        <dbReference type="ARBA" id="ARBA00049940"/>
    </source>
</evidence>
<keyword evidence="4 10" id="KW-1133">Transmembrane helix</keyword>
<comment type="catalytic activity">
    <reaction evidence="8">
        <text>fluoride(in) = fluoride(out)</text>
        <dbReference type="Rhea" id="RHEA:76159"/>
        <dbReference type="ChEBI" id="CHEBI:17051"/>
    </reaction>
    <physiologicalReaction direction="left-to-right" evidence="8">
        <dbReference type="Rhea" id="RHEA:76160"/>
    </physiologicalReaction>
</comment>
<keyword evidence="3 10" id="KW-0812">Transmembrane</keyword>
<dbReference type="AlphaFoldDB" id="A0A9W6HL95"/>
<dbReference type="GO" id="GO:0046872">
    <property type="term" value="F:metal ion binding"/>
    <property type="evidence" value="ECO:0007669"/>
    <property type="project" value="UniProtKB-KW"/>
</dbReference>
<dbReference type="InterPro" id="IPR003691">
    <property type="entry name" value="FluC"/>
</dbReference>
<evidence type="ECO:0000256" key="1">
    <source>
        <dbReference type="ARBA" id="ARBA00004651"/>
    </source>
</evidence>
<dbReference type="GO" id="GO:0140114">
    <property type="term" value="P:cellular detoxification of fluoride"/>
    <property type="evidence" value="ECO:0007669"/>
    <property type="project" value="UniProtKB-UniRule"/>
</dbReference>
<keyword evidence="10" id="KW-0406">Ion transport</keyword>
<evidence type="ECO:0000256" key="7">
    <source>
        <dbReference type="ARBA" id="ARBA00035120"/>
    </source>
</evidence>
<evidence type="ECO:0000256" key="2">
    <source>
        <dbReference type="ARBA" id="ARBA00022475"/>
    </source>
</evidence>
<protein>
    <recommendedName>
        <fullName evidence="10">Fluoride-specific ion channel FluC</fullName>
    </recommendedName>
</protein>